<dbReference type="GO" id="GO:0008233">
    <property type="term" value="F:peptidase activity"/>
    <property type="evidence" value="ECO:0007669"/>
    <property type="project" value="UniProtKB-KW"/>
</dbReference>
<dbReference type="Proteomes" id="UP000325081">
    <property type="component" value="Unassembled WGS sequence"/>
</dbReference>
<proteinExistence type="predicted"/>
<dbReference type="GO" id="GO:0006508">
    <property type="term" value="P:proteolysis"/>
    <property type="evidence" value="ECO:0007669"/>
    <property type="project" value="UniProtKB-KW"/>
</dbReference>
<keyword evidence="3" id="KW-1185">Reference proteome</keyword>
<evidence type="ECO:0000313" key="2">
    <source>
        <dbReference type="EMBL" id="GER47754.1"/>
    </source>
</evidence>
<gene>
    <name evidence="2" type="ORF">STAS_24900</name>
</gene>
<accession>A0A5A7QR97</accession>
<protein>
    <submittedName>
        <fullName evidence="2">DEGP protease 2</fullName>
    </submittedName>
</protein>
<feature type="region of interest" description="Disordered" evidence="1">
    <location>
        <begin position="1"/>
        <end position="65"/>
    </location>
</feature>
<keyword evidence="2" id="KW-0645">Protease</keyword>
<reference evidence="3" key="1">
    <citation type="journal article" date="2019" name="Curr. Biol.">
        <title>Genome Sequence of Striga asiatica Provides Insight into the Evolution of Plant Parasitism.</title>
        <authorList>
            <person name="Yoshida S."/>
            <person name="Kim S."/>
            <person name="Wafula E.K."/>
            <person name="Tanskanen J."/>
            <person name="Kim Y.M."/>
            <person name="Honaas L."/>
            <person name="Yang Z."/>
            <person name="Spallek T."/>
            <person name="Conn C.E."/>
            <person name="Ichihashi Y."/>
            <person name="Cheong K."/>
            <person name="Cui S."/>
            <person name="Der J.P."/>
            <person name="Gundlach H."/>
            <person name="Jiao Y."/>
            <person name="Hori C."/>
            <person name="Ishida J.K."/>
            <person name="Kasahara H."/>
            <person name="Kiba T."/>
            <person name="Kim M.S."/>
            <person name="Koo N."/>
            <person name="Laohavisit A."/>
            <person name="Lee Y.H."/>
            <person name="Lumba S."/>
            <person name="McCourt P."/>
            <person name="Mortimer J.C."/>
            <person name="Mutuku J.M."/>
            <person name="Nomura T."/>
            <person name="Sasaki-Sekimoto Y."/>
            <person name="Seto Y."/>
            <person name="Wang Y."/>
            <person name="Wakatake T."/>
            <person name="Sakakibara H."/>
            <person name="Demura T."/>
            <person name="Yamaguchi S."/>
            <person name="Yoneyama K."/>
            <person name="Manabe R.I."/>
            <person name="Nelson D.C."/>
            <person name="Schulman A.H."/>
            <person name="Timko M.P."/>
            <person name="dePamphilis C.W."/>
            <person name="Choi D."/>
            <person name="Shirasu K."/>
        </authorList>
    </citation>
    <scope>NUCLEOTIDE SEQUENCE [LARGE SCALE GENOMIC DNA]</scope>
    <source>
        <strain evidence="3">cv. UVA1</strain>
    </source>
</reference>
<organism evidence="2 3">
    <name type="scientific">Striga asiatica</name>
    <name type="common">Asiatic witchweed</name>
    <name type="synonym">Buchnera asiatica</name>
    <dbReference type="NCBI Taxonomy" id="4170"/>
    <lineage>
        <taxon>Eukaryota</taxon>
        <taxon>Viridiplantae</taxon>
        <taxon>Streptophyta</taxon>
        <taxon>Embryophyta</taxon>
        <taxon>Tracheophyta</taxon>
        <taxon>Spermatophyta</taxon>
        <taxon>Magnoliopsida</taxon>
        <taxon>eudicotyledons</taxon>
        <taxon>Gunneridae</taxon>
        <taxon>Pentapetalae</taxon>
        <taxon>asterids</taxon>
        <taxon>lamiids</taxon>
        <taxon>Lamiales</taxon>
        <taxon>Orobanchaceae</taxon>
        <taxon>Buchnereae</taxon>
        <taxon>Striga</taxon>
    </lineage>
</organism>
<dbReference type="AlphaFoldDB" id="A0A5A7QR97"/>
<dbReference type="EMBL" id="BKCP01008059">
    <property type="protein sequence ID" value="GER47754.1"/>
    <property type="molecule type" value="Genomic_DNA"/>
</dbReference>
<comment type="caution">
    <text evidence="2">The sequence shown here is derived from an EMBL/GenBank/DDBJ whole genome shotgun (WGS) entry which is preliminary data.</text>
</comment>
<sequence>MQATPRAALTVRATATSSDSPSASASVKHRRAPRTSTATYTLGRKGLSRRRESGPQRLRTTARGCPNRRRKRLVAASGRYRVHRKPQFTREQRSPEFFARWRRRWAATHGVGGERVVALLGSTRRILAGGRMAEEEMTR</sequence>
<name>A0A5A7QR97_STRAF</name>
<feature type="compositionally biased region" description="Low complexity" evidence="1">
    <location>
        <begin position="13"/>
        <end position="26"/>
    </location>
</feature>
<evidence type="ECO:0000256" key="1">
    <source>
        <dbReference type="SAM" id="MobiDB-lite"/>
    </source>
</evidence>
<evidence type="ECO:0000313" key="3">
    <source>
        <dbReference type="Proteomes" id="UP000325081"/>
    </source>
</evidence>
<keyword evidence="2" id="KW-0378">Hydrolase</keyword>